<accession>A0ABX3MPK6</accession>
<evidence type="ECO:0000256" key="1">
    <source>
        <dbReference type="ARBA" id="ARBA00004429"/>
    </source>
</evidence>
<keyword evidence="10" id="KW-0418">Kinase</keyword>
<keyword evidence="22" id="KW-1185">Reference proteome</keyword>
<evidence type="ECO:0000256" key="12">
    <source>
        <dbReference type="ARBA" id="ARBA00022989"/>
    </source>
</evidence>
<comment type="similarity">
    <text evidence="2">Belongs to the CpsD/CapB family.</text>
</comment>
<dbReference type="Proteomes" id="UP000242224">
    <property type="component" value="Unassembled WGS sequence"/>
</dbReference>
<keyword evidence="6" id="KW-0997">Cell inner membrane</keyword>
<sequence>MKKFQIPRASGHSSRPSPSDTETVDPLVTLAMLGRGWRVILAALALALVAAGLYLTMLATPRYVARATVILDTHRTEVVDFNGVVDGIRGDADELNSEVEVLRSRGLLNRVVEALDLVQDPEFNPRLASPSWLDRGLSLLRPARPDASPQQIRDATTTALIDALKVRNLPSSYVFEIAVTSEDPAKAARIADTIAQLYIRNQIEVKFEATETATSWLTERVGMLKQELETAEGRVKTFNTQSPLISATALGALEVQLKDIRDRLSRIRHERDARETYLGALSEAQGAGDKRAAAADPALDRIAPDDQAGFDARFAALVAQAEADLLRAEDQIAALETSEVALQGQISRQGEDMIELQQLSREAEASRMLYEFFLNRLKETSAQNGIQQADARILSQAVIPDHPASPRRGLVLGLAAAIGIVAGIALVAARELRNTAFRTARELEAASHTLVMGQIPLLRAHARPEMLRFLLNSPGSPAMEAVRNLRTSLMLANVDAPPRVILTTSALPGEGKTTTAIALAVNLAASGKAVLLVEGDLRRHTLGEYFPGLARGAGLASVLSGQVELEEAVQHDAESGLSLLIGDESTANGADLFASATYRHFLEEARGHYDHVIIDTPPVLIVPDARIQAQAADAVLFAVRWNATTQGQLDEALRMFETVNRPVTGLVLTQVDMAKMRRYAQDRSDLRYGSYAAYGAAE</sequence>
<evidence type="ECO:0000256" key="14">
    <source>
        <dbReference type="ARBA" id="ARBA00023137"/>
    </source>
</evidence>
<keyword evidence="5" id="KW-1003">Cell membrane</keyword>
<dbReference type="SUPFAM" id="SSF52540">
    <property type="entry name" value="P-loop containing nucleoside triphosphate hydrolases"/>
    <property type="match status" value="1"/>
</dbReference>
<dbReference type="Pfam" id="PF02706">
    <property type="entry name" value="Wzz"/>
    <property type="match status" value="1"/>
</dbReference>
<evidence type="ECO:0000313" key="21">
    <source>
        <dbReference type="EMBL" id="OOY13483.1"/>
    </source>
</evidence>
<name>A0ABX3MPK6_9RHOB</name>
<comment type="subcellular location">
    <subcellularLocation>
        <location evidence="1">Cell inner membrane</location>
        <topology evidence="1">Multi-pass membrane protein</topology>
    </subcellularLocation>
</comment>
<dbReference type="Gene3D" id="3.40.50.300">
    <property type="entry name" value="P-loop containing nucleotide triphosphate hydrolases"/>
    <property type="match status" value="1"/>
</dbReference>
<protein>
    <recommendedName>
        <fullName evidence="4">non-specific protein-tyrosine kinase</fullName>
        <ecNumber evidence="4">2.7.10.2</ecNumber>
    </recommendedName>
</protein>
<evidence type="ECO:0000256" key="13">
    <source>
        <dbReference type="ARBA" id="ARBA00023136"/>
    </source>
</evidence>
<evidence type="ECO:0000256" key="16">
    <source>
        <dbReference type="SAM" id="MobiDB-lite"/>
    </source>
</evidence>
<feature type="domain" description="AAA" evidence="19">
    <location>
        <begin position="509"/>
        <end position="654"/>
    </location>
</feature>
<dbReference type="InterPro" id="IPR025669">
    <property type="entry name" value="AAA_dom"/>
</dbReference>
<dbReference type="EMBL" id="MPZS01000001">
    <property type="protein sequence ID" value="OOY13483.1"/>
    <property type="molecule type" value="Genomic_DNA"/>
</dbReference>
<evidence type="ECO:0000256" key="10">
    <source>
        <dbReference type="ARBA" id="ARBA00022777"/>
    </source>
</evidence>
<keyword evidence="12 17" id="KW-1133">Transmembrane helix</keyword>
<evidence type="ECO:0000256" key="5">
    <source>
        <dbReference type="ARBA" id="ARBA00022475"/>
    </source>
</evidence>
<feature type="domain" description="Polysaccharide chain length determinant N-terminal" evidence="18">
    <location>
        <begin position="31"/>
        <end position="114"/>
    </location>
</feature>
<evidence type="ECO:0000256" key="4">
    <source>
        <dbReference type="ARBA" id="ARBA00011903"/>
    </source>
</evidence>
<proteinExistence type="inferred from homology"/>
<feature type="transmembrane region" description="Helical" evidence="17">
    <location>
        <begin position="409"/>
        <end position="429"/>
    </location>
</feature>
<evidence type="ECO:0000256" key="15">
    <source>
        <dbReference type="ARBA" id="ARBA00051245"/>
    </source>
</evidence>
<feature type="domain" description="Tyrosine-protein kinase G-rich" evidence="20">
    <location>
        <begin position="358"/>
        <end position="431"/>
    </location>
</feature>
<evidence type="ECO:0000259" key="20">
    <source>
        <dbReference type="Pfam" id="PF13807"/>
    </source>
</evidence>
<evidence type="ECO:0000256" key="6">
    <source>
        <dbReference type="ARBA" id="ARBA00022519"/>
    </source>
</evidence>
<keyword evidence="13 17" id="KW-0472">Membrane</keyword>
<dbReference type="RefSeq" id="WP_078573733.1">
    <property type="nucleotide sequence ID" value="NZ_MPZS01000001.1"/>
</dbReference>
<dbReference type="Pfam" id="PF13614">
    <property type="entry name" value="AAA_31"/>
    <property type="match status" value="1"/>
</dbReference>
<evidence type="ECO:0000259" key="19">
    <source>
        <dbReference type="Pfam" id="PF13614"/>
    </source>
</evidence>
<dbReference type="PANTHER" id="PTHR32309">
    <property type="entry name" value="TYROSINE-PROTEIN KINASE"/>
    <property type="match status" value="1"/>
</dbReference>
<gene>
    <name evidence="21" type="ORF">BMG00_06850</name>
</gene>
<organism evidence="21 22">
    <name type="scientific">Thioclava marina</name>
    <dbReference type="NCBI Taxonomy" id="1915077"/>
    <lineage>
        <taxon>Bacteria</taxon>
        <taxon>Pseudomonadati</taxon>
        <taxon>Pseudomonadota</taxon>
        <taxon>Alphaproteobacteria</taxon>
        <taxon>Rhodobacterales</taxon>
        <taxon>Paracoccaceae</taxon>
        <taxon>Thioclava</taxon>
    </lineage>
</organism>
<dbReference type="InterPro" id="IPR005702">
    <property type="entry name" value="Wzc-like_C"/>
</dbReference>
<keyword evidence="7" id="KW-0808">Transferase</keyword>
<dbReference type="NCBIfam" id="TIGR01007">
    <property type="entry name" value="eps_fam"/>
    <property type="match status" value="1"/>
</dbReference>
<evidence type="ECO:0000256" key="8">
    <source>
        <dbReference type="ARBA" id="ARBA00022692"/>
    </source>
</evidence>
<dbReference type="InterPro" id="IPR003856">
    <property type="entry name" value="LPS_length_determ_N"/>
</dbReference>
<evidence type="ECO:0000313" key="22">
    <source>
        <dbReference type="Proteomes" id="UP000242224"/>
    </source>
</evidence>
<dbReference type="EC" id="2.7.10.2" evidence="4"/>
<keyword evidence="11" id="KW-0067">ATP-binding</keyword>
<evidence type="ECO:0000259" key="18">
    <source>
        <dbReference type="Pfam" id="PF02706"/>
    </source>
</evidence>
<evidence type="ECO:0000256" key="7">
    <source>
        <dbReference type="ARBA" id="ARBA00022679"/>
    </source>
</evidence>
<feature type="region of interest" description="Disordered" evidence="16">
    <location>
        <begin position="1"/>
        <end position="22"/>
    </location>
</feature>
<keyword evidence="9" id="KW-0547">Nucleotide-binding</keyword>
<comment type="catalytic activity">
    <reaction evidence="15">
        <text>L-tyrosyl-[protein] + ATP = O-phospho-L-tyrosyl-[protein] + ADP + H(+)</text>
        <dbReference type="Rhea" id="RHEA:10596"/>
        <dbReference type="Rhea" id="RHEA-COMP:10136"/>
        <dbReference type="Rhea" id="RHEA-COMP:20101"/>
        <dbReference type="ChEBI" id="CHEBI:15378"/>
        <dbReference type="ChEBI" id="CHEBI:30616"/>
        <dbReference type="ChEBI" id="CHEBI:46858"/>
        <dbReference type="ChEBI" id="CHEBI:61978"/>
        <dbReference type="ChEBI" id="CHEBI:456216"/>
        <dbReference type="EC" id="2.7.10.2"/>
    </reaction>
</comment>
<dbReference type="InterPro" id="IPR027417">
    <property type="entry name" value="P-loop_NTPase"/>
</dbReference>
<dbReference type="InterPro" id="IPR032807">
    <property type="entry name" value="GNVR"/>
</dbReference>
<comment type="similarity">
    <text evidence="3">Belongs to the etk/wzc family.</text>
</comment>
<keyword evidence="14" id="KW-0829">Tyrosine-protein kinase</keyword>
<keyword evidence="8 17" id="KW-0812">Transmembrane</keyword>
<feature type="transmembrane region" description="Helical" evidence="17">
    <location>
        <begin position="39"/>
        <end position="59"/>
    </location>
</feature>
<comment type="caution">
    <text evidence="21">The sequence shown here is derived from an EMBL/GenBank/DDBJ whole genome shotgun (WGS) entry which is preliminary data.</text>
</comment>
<dbReference type="InterPro" id="IPR050445">
    <property type="entry name" value="Bact_polysacc_biosynth/exp"/>
</dbReference>
<dbReference type="CDD" id="cd05387">
    <property type="entry name" value="BY-kinase"/>
    <property type="match status" value="1"/>
</dbReference>
<dbReference type="Pfam" id="PF13807">
    <property type="entry name" value="GNVR"/>
    <property type="match status" value="1"/>
</dbReference>
<dbReference type="PANTHER" id="PTHR32309:SF13">
    <property type="entry name" value="FERRIC ENTEROBACTIN TRANSPORT PROTEIN FEPE"/>
    <property type="match status" value="1"/>
</dbReference>
<evidence type="ECO:0000256" key="11">
    <source>
        <dbReference type="ARBA" id="ARBA00022840"/>
    </source>
</evidence>
<reference evidence="21 22" key="1">
    <citation type="submission" date="2016-11" db="EMBL/GenBank/DDBJ databases">
        <title>A multilocus sequence analysis scheme for characterization of bacteria in the genus Thioclava.</title>
        <authorList>
            <person name="Liu Y."/>
            <person name="Shao Z."/>
        </authorList>
    </citation>
    <scope>NUCLEOTIDE SEQUENCE [LARGE SCALE GENOMIC DNA]</scope>
    <source>
        <strain evidence="21 22">11.10-0-13</strain>
    </source>
</reference>
<evidence type="ECO:0000256" key="17">
    <source>
        <dbReference type="SAM" id="Phobius"/>
    </source>
</evidence>
<evidence type="ECO:0000256" key="9">
    <source>
        <dbReference type="ARBA" id="ARBA00022741"/>
    </source>
</evidence>
<evidence type="ECO:0000256" key="2">
    <source>
        <dbReference type="ARBA" id="ARBA00007316"/>
    </source>
</evidence>
<feature type="compositionally biased region" description="Polar residues" evidence="16">
    <location>
        <begin position="11"/>
        <end position="21"/>
    </location>
</feature>
<evidence type="ECO:0000256" key="3">
    <source>
        <dbReference type="ARBA" id="ARBA00008883"/>
    </source>
</evidence>